<evidence type="ECO:0000313" key="3">
    <source>
        <dbReference type="Proteomes" id="UP000000270"/>
    </source>
</evidence>
<sequence length="165" mass="17029">MDWSSLASEVIKLGAPVLGTALGGPLGGSVGKVLADTLGATADTPEAVAEAVATDPQAQEKLQALEAERSTEWVSVIQAGQALAAQLATTEATKGAFHYAWRPAMSWLVVAIVGQTFLLAPWISALIGKSVGTPYDQVLGISAVWLTIYGGGHTVKSIFGARLAR</sequence>
<dbReference type="STRING" id="438753.AZC_2138"/>
<keyword evidence="1" id="KW-1133">Transmembrane helix</keyword>
<reference evidence="2 3" key="5">
    <citation type="journal article" date="2010" name="Appl. Environ. Microbiol.">
        <title>phrR-like gene praR of Azorhizobium caulinodans ORS571 is essential for symbiosis with Sesbania rostrata and is involved in expression of reb genes.</title>
        <authorList>
            <person name="Akiba N."/>
            <person name="Aono T."/>
            <person name="Toyazaki H."/>
            <person name="Sato S."/>
            <person name="Oyaizu H."/>
        </authorList>
    </citation>
    <scope>NUCLEOTIDE SEQUENCE [LARGE SCALE GENOMIC DNA]</scope>
    <source>
        <strain evidence="3">ATCC 43989 / DSM 5975 / JCM 20966 / LMG 6465 / NBRC 14845 / NCIMB 13405 / ORS 571</strain>
    </source>
</reference>
<keyword evidence="1" id="KW-0812">Transmembrane</keyword>
<name>A8I7M3_AZOC5</name>
<keyword evidence="3" id="KW-1185">Reference proteome</keyword>
<feature type="transmembrane region" description="Helical" evidence="1">
    <location>
        <begin position="104"/>
        <end position="127"/>
    </location>
</feature>
<keyword evidence="1" id="KW-0472">Membrane</keyword>
<reference evidence="2 3" key="6">
    <citation type="journal article" date="2011" name="Appl. Environ. Microbiol.">
        <title>Involvement of the azorhizobial chromosome partition gene (parA) in the onset of bacteroid differentiation during Sesbania rostrata stem nodule development.</title>
        <authorList>
            <person name="Liu CT."/>
            <person name="Lee KB."/>
            <person name="Wang YS."/>
            <person name="Peng MH."/>
            <person name="Lee KT."/>
            <person name="Suzuki S."/>
            <person name="Suzuki T."/>
            <person name="Oyaizu H."/>
        </authorList>
    </citation>
    <scope>NUCLEOTIDE SEQUENCE [LARGE SCALE GENOMIC DNA]</scope>
    <source>
        <strain evidence="3">ATCC 43989 / DSM 5975 / JCM 20966 / LMG 6465 / NBRC 14845 / NCIMB 13405 / ORS 571</strain>
    </source>
</reference>
<evidence type="ECO:0008006" key="4">
    <source>
        <dbReference type="Google" id="ProtNLM"/>
    </source>
</evidence>
<dbReference type="HOGENOM" id="CLU_129239_0_0_5"/>
<evidence type="ECO:0000256" key="1">
    <source>
        <dbReference type="SAM" id="Phobius"/>
    </source>
</evidence>
<dbReference type="RefSeq" id="WP_012170665.1">
    <property type="nucleotide sequence ID" value="NC_009937.1"/>
</dbReference>
<reference evidence="2 3" key="4">
    <citation type="journal article" date="2009" name="Appl. Environ. Microbiol.">
        <title>Comparative genome-wide transcriptional profiling of Azorhizobium caulinodans ORS571 grown under free-living and symbiotic conditions.</title>
        <authorList>
            <person name="Tsukada S."/>
            <person name="Aono T."/>
            <person name="Akiba N."/>
            <person name="Lee KB."/>
            <person name="Liu CT."/>
            <person name="Toyazaki H."/>
            <person name="Oyaizu H."/>
        </authorList>
    </citation>
    <scope>NUCLEOTIDE SEQUENCE [LARGE SCALE GENOMIC DNA]</scope>
    <source>
        <strain evidence="3">ATCC 43989 / DSM 5975 / JCM 20966 / LMG 6465 / NBRC 14845 / NCIMB 13405 / ORS 571</strain>
    </source>
</reference>
<dbReference type="KEGG" id="azc:AZC_2138"/>
<accession>A8I7M3</accession>
<dbReference type="eggNOG" id="ENOG503380B">
    <property type="taxonomic scope" value="Bacteria"/>
</dbReference>
<reference evidence="3" key="2">
    <citation type="submission" date="2007-04" db="EMBL/GenBank/DDBJ databases">
        <title>Complete genome sequence of the nitrogen-fixing bacterium Azorhizobium caulinodans ORS571.</title>
        <authorList>
            <person name="Lee K.B."/>
            <person name="Backer P.D."/>
            <person name="Aono T."/>
            <person name="Liu C.T."/>
            <person name="Suzuki S."/>
            <person name="Suzuki T."/>
            <person name="Kaneko T."/>
            <person name="Yamada M."/>
            <person name="Tabata S."/>
            <person name="Kupfer D.M."/>
            <person name="Najar F.Z."/>
            <person name="Wiley G.B."/>
            <person name="Roe B."/>
            <person name="Binnewies T."/>
            <person name="Ussery D."/>
            <person name="Vereecke D."/>
            <person name="Gevers D."/>
            <person name="Holsters M."/>
            <person name="Oyaizu H."/>
        </authorList>
    </citation>
    <scope>NUCLEOTIDE SEQUENCE [LARGE SCALE GENOMIC DNA]</scope>
    <source>
        <strain evidence="3">ATCC 43989 / DSM 5975 / JCM 20966 / LMG 6465 / NBRC 14845 / NCIMB 13405 / ORS 571</strain>
    </source>
</reference>
<gene>
    <name evidence="2" type="ordered locus">AZC_2138</name>
</gene>
<feature type="transmembrane region" description="Helical" evidence="1">
    <location>
        <begin position="139"/>
        <end position="159"/>
    </location>
</feature>
<evidence type="ECO:0000313" key="2">
    <source>
        <dbReference type="EMBL" id="BAF88136.1"/>
    </source>
</evidence>
<dbReference type="AlphaFoldDB" id="A8I7M3"/>
<reference evidence="2 3" key="3">
    <citation type="journal article" date="2008" name="BMC Genomics">
        <title>The genome of the versatile nitrogen fixer Azorhizobium caulinodans ORS571.</title>
        <authorList>
            <person name="Lee KB."/>
            <person name="Backer P.D."/>
            <person name="Aono T."/>
            <person name="Liu CT."/>
            <person name="Suzuki S."/>
            <person name="Suzuki T."/>
            <person name="Kaneko T."/>
            <person name="Yamada M."/>
            <person name="Tabata S."/>
            <person name="Kupfer D.M."/>
            <person name="Najar F.Z."/>
            <person name="Wiley G.B."/>
            <person name="Roe B."/>
            <person name="Binnewies T.T."/>
            <person name="Ussery D.W."/>
            <person name="D'Haeze W."/>
            <person name="Herder J.D."/>
            <person name="Gevers D."/>
            <person name="Vereecke D."/>
            <person name="Holsters M."/>
            <person name="Oyaizu H."/>
        </authorList>
    </citation>
    <scope>NUCLEOTIDE SEQUENCE [LARGE SCALE GENOMIC DNA]</scope>
    <source>
        <strain evidence="3">ATCC 43989 / DSM 5975 / JCM 20966 / LMG 6465 / NBRC 14845 / NCIMB 13405 / ORS 571</strain>
    </source>
</reference>
<organism evidence="2 3">
    <name type="scientific">Azorhizobium caulinodans (strain ATCC 43989 / DSM 5975 / JCM 20966 / LMG 6465 / NBRC 14845 / NCIMB 13405 / ORS 571)</name>
    <dbReference type="NCBI Taxonomy" id="438753"/>
    <lineage>
        <taxon>Bacteria</taxon>
        <taxon>Pseudomonadati</taxon>
        <taxon>Pseudomonadota</taxon>
        <taxon>Alphaproteobacteria</taxon>
        <taxon>Hyphomicrobiales</taxon>
        <taxon>Xanthobacteraceae</taxon>
        <taxon>Azorhizobium</taxon>
    </lineage>
</organism>
<reference evidence="2 3" key="1">
    <citation type="journal article" date="2007" name="Appl. Environ. Microbiol.">
        <title>Rhizobial factors required for stem nodule maturation and maintenance in Sesbania rostrata-Azorhizobium caulinodans ORS571 symbiosis.</title>
        <authorList>
            <person name="Suzuki S."/>
            <person name="Aono T."/>
            <person name="Lee KB."/>
            <person name="Suzuki T."/>
            <person name="Liu CT."/>
            <person name="Miwa H."/>
            <person name="Wakao S."/>
            <person name="Iki T."/>
            <person name="Oyaizu H."/>
        </authorList>
    </citation>
    <scope>NUCLEOTIDE SEQUENCE [LARGE SCALE GENOMIC DNA]</scope>
    <source>
        <strain evidence="3">ATCC 43989 / DSM 5975 / JCM 20966 / LMG 6465 / NBRC 14845 / NCIMB 13405 / ORS 571</strain>
    </source>
</reference>
<dbReference type="Proteomes" id="UP000000270">
    <property type="component" value="Chromosome"/>
</dbReference>
<protein>
    <recommendedName>
        <fullName evidence="4">Holin of 3TMs, for gene-transfer release</fullName>
    </recommendedName>
</protein>
<dbReference type="EMBL" id="AP009384">
    <property type="protein sequence ID" value="BAF88136.1"/>
    <property type="molecule type" value="Genomic_DNA"/>
</dbReference>
<proteinExistence type="predicted"/>